<keyword evidence="2" id="KW-1185">Reference proteome</keyword>
<proteinExistence type="predicted"/>
<dbReference type="KEGG" id="madi:A7U43_12700"/>
<evidence type="ECO:0000313" key="1">
    <source>
        <dbReference type="EMBL" id="ANE80059.1"/>
    </source>
</evidence>
<dbReference type="Proteomes" id="UP000077143">
    <property type="component" value="Chromosome"/>
</dbReference>
<protein>
    <submittedName>
        <fullName evidence="1">Uncharacterized protein</fullName>
    </submittedName>
</protein>
<dbReference type="STRING" id="1682113.A7U43_12700"/>
<accession>A0A172ULG3</accession>
<organism evidence="1 2">
    <name type="scientific">Mycobacterium adipatum</name>
    <dbReference type="NCBI Taxonomy" id="1682113"/>
    <lineage>
        <taxon>Bacteria</taxon>
        <taxon>Bacillati</taxon>
        <taxon>Actinomycetota</taxon>
        <taxon>Actinomycetes</taxon>
        <taxon>Mycobacteriales</taxon>
        <taxon>Mycobacteriaceae</taxon>
        <taxon>Mycobacterium</taxon>
    </lineage>
</organism>
<gene>
    <name evidence="1" type="ORF">A7U43_12700</name>
</gene>
<name>A0A172ULG3_9MYCO</name>
<sequence>MYSNIGFLDAFSGMRVCIWPSHPRSRNARHTRLTISASWVFPDDLDDVPVHLGQLRQHPVVLDVLRTARLMLFTVVLDGHLVVLPAHIEGA</sequence>
<dbReference type="EMBL" id="CP015596">
    <property type="protein sequence ID" value="ANE80059.1"/>
    <property type="molecule type" value="Genomic_DNA"/>
</dbReference>
<reference evidence="1 2" key="1">
    <citation type="submission" date="2016-05" db="EMBL/GenBank/DDBJ databases">
        <title>Complete genome sequence of a phthalic acid esters degrading Mycobacterium sp. YC-RL4.</title>
        <authorList>
            <person name="Ren L."/>
            <person name="Fan S."/>
            <person name="Ruth N."/>
            <person name="Jia Y."/>
            <person name="Wang J."/>
            <person name="Qiao C."/>
        </authorList>
    </citation>
    <scope>NUCLEOTIDE SEQUENCE [LARGE SCALE GENOMIC DNA]</scope>
    <source>
        <strain evidence="1 2">YC-RL4</strain>
    </source>
</reference>
<dbReference type="AlphaFoldDB" id="A0A172ULG3"/>
<evidence type="ECO:0000313" key="2">
    <source>
        <dbReference type="Proteomes" id="UP000077143"/>
    </source>
</evidence>